<dbReference type="InterPro" id="IPR000073">
    <property type="entry name" value="AB_hydrolase_1"/>
</dbReference>
<evidence type="ECO:0000313" key="3">
    <source>
        <dbReference type="EMBL" id="EJT51745.1"/>
    </source>
</evidence>
<comment type="caution">
    <text evidence="3">The sequence shown here is derived from an EMBL/GenBank/DDBJ whole genome shotgun (WGS) entry which is preliminary data.</text>
</comment>
<feature type="compositionally biased region" description="Low complexity" evidence="1">
    <location>
        <begin position="475"/>
        <end position="485"/>
    </location>
</feature>
<feature type="region of interest" description="Disordered" evidence="1">
    <location>
        <begin position="503"/>
        <end position="531"/>
    </location>
</feature>
<dbReference type="VEuPathDB" id="FungiDB:A1Q1_06976"/>
<dbReference type="RefSeq" id="XP_014182700.1">
    <property type="nucleotide sequence ID" value="XM_014327225.1"/>
</dbReference>
<feature type="domain" description="AB hydrolase-1" evidence="2">
    <location>
        <begin position="605"/>
        <end position="694"/>
    </location>
</feature>
<dbReference type="Gene3D" id="3.40.50.1820">
    <property type="entry name" value="alpha/beta hydrolase"/>
    <property type="match status" value="1"/>
</dbReference>
<feature type="compositionally biased region" description="Low complexity" evidence="1">
    <location>
        <begin position="257"/>
        <end position="269"/>
    </location>
</feature>
<dbReference type="SUPFAM" id="SSF53474">
    <property type="entry name" value="alpha/beta-Hydrolases"/>
    <property type="match status" value="1"/>
</dbReference>
<sequence>MPKPLDAVPGPSSSLPRAGSSASVTAPTATVAASVSMASMPVANGSGNPASGSCHVRVDSPQPMSPPAESASVVSAASAGSAGSAYSSAGSAGGTIPSIPSSSSTSELPAALSAAEMDSHLAAFELGPPGAQRKPTRRVRSIERTWQWVKSRSSVYGGIEGYDQEEFANAIAGPSRPITVATPITPPASYSPTEPRRQSADVDPDERRRRRQGLTPESGLRPPPRPRPASRSFTYPASPLTPMGSPPKHGTPFPVMSTSTTQTSLTTSLGHDLKSSTPSPTKRSDSSVSPKRARPRPIFPGSMEPPPSHLSRSPSHPPTSHVPLATSPTSSAGSHKTQVQSISDIVRRHSAAMAMAQEAAVDRARSEMTASKSKPLPKSPTKLQLPGPPLNGRSSSEQQPDHPTERTERPERPDRPERLPRPSKPERKGSEGGDRVRDRDRPLLRDRPLERAKSASPLPTPPPKTNHRREPSAWSTYSLSSSDNDSVVRDFRLAQAAYDRLSGGQSLRPVSEHSTKKGSQPSAQFPKALSPLPKDAELQRTRSAVSLTGARSAGSSPQPDDDALMAMYLRSPQLNKILALPRPFPDRPLQVSLADLGKPDGKPVVVFLGLGCVRYLIALYDDLARAFGLRLICIDRWGLGKTDQVPQNQRGPLDWADVVRRVLDQLGVDKFQIVAHSAGAPYAMATVLRLGDRVVGRPHLLAPWVGGDVEGYKWLKWVPNGVIKSAIAAEWRLESYFLGKAPSLKALNKAGIPTSPSLDGESMRSLSSASSPVTSSPIYNNFASLPLSTSSVHVPANMSEDSLLVTSSPSFLTALMQASHAESLSGTTADLLSVILGRDCKPWGFSFTDVKRACKIFWGTMDDKVSEKSMRWMERSMDAELVTLKDEGHNLMSSRGVMYDVLDSLANDEGVAR</sequence>
<reference evidence="3 4" key="1">
    <citation type="journal article" date="2012" name="Eukaryot. Cell">
        <title>Draft genome sequence of CBS 2479, the standard type strain of Trichosporon asahii.</title>
        <authorList>
            <person name="Yang R.Y."/>
            <person name="Li H.T."/>
            <person name="Zhu H."/>
            <person name="Zhou G.P."/>
            <person name="Wang M."/>
            <person name="Wang L."/>
        </authorList>
    </citation>
    <scope>NUCLEOTIDE SEQUENCE [LARGE SCALE GENOMIC DNA]</scope>
    <source>
        <strain evidence="4">ATCC 90039 / CBS 2479 / JCM 2466 / KCTC 7840 / NCYC 2677 / UAMH 7654</strain>
    </source>
</reference>
<feature type="compositionally biased region" description="Low complexity" evidence="1">
    <location>
        <begin position="371"/>
        <end position="385"/>
    </location>
</feature>
<gene>
    <name evidence="3" type="ORF">A1Q1_06976</name>
</gene>
<dbReference type="OrthoDB" id="435520at2759"/>
<organism evidence="3 4">
    <name type="scientific">Trichosporon asahii var. asahii (strain ATCC 90039 / CBS 2479 / JCM 2466 / KCTC 7840 / NBRC 103889/ NCYC 2677 / UAMH 7654)</name>
    <name type="common">Yeast</name>
    <dbReference type="NCBI Taxonomy" id="1186058"/>
    <lineage>
        <taxon>Eukaryota</taxon>
        <taxon>Fungi</taxon>
        <taxon>Dikarya</taxon>
        <taxon>Basidiomycota</taxon>
        <taxon>Agaricomycotina</taxon>
        <taxon>Tremellomycetes</taxon>
        <taxon>Trichosporonales</taxon>
        <taxon>Trichosporonaceae</taxon>
        <taxon>Trichosporon</taxon>
    </lineage>
</organism>
<evidence type="ECO:0000256" key="1">
    <source>
        <dbReference type="SAM" id="MobiDB-lite"/>
    </source>
</evidence>
<dbReference type="InterPro" id="IPR029058">
    <property type="entry name" value="AB_hydrolase_fold"/>
</dbReference>
<dbReference type="PANTHER" id="PTHR43433">
    <property type="entry name" value="HYDROLASE, ALPHA/BETA FOLD FAMILY PROTEIN"/>
    <property type="match status" value="1"/>
</dbReference>
<dbReference type="KEGG" id="tasa:A1Q1_06976"/>
<dbReference type="HOGENOM" id="CLU_318625_0_0_1"/>
<accession>J4UJ27</accession>
<feature type="compositionally biased region" description="Low complexity" evidence="1">
    <location>
        <begin position="9"/>
        <end position="28"/>
    </location>
</feature>
<feature type="region of interest" description="Disordered" evidence="1">
    <location>
        <begin position="1"/>
        <end position="28"/>
    </location>
</feature>
<protein>
    <recommendedName>
        <fullName evidence="2">AB hydrolase-1 domain-containing protein</fullName>
    </recommendedName>
</protein>
<feature type="compositionally biased region" description="Low complexity" evidence="1">
    <location>
        <begin position="309"/>
        <end position="323"/>
    </location>
</feature>
<feature type="region of interest" description="Disordered" evidence="1">
    <location>
        <begin position="174"/>
        <end position="485"/>
    </location>
</feature>
<name>J4UJ27_TRIAS</name>
<dbReference type="PANTHER" id="PTHR43433:SF10">
    <property type="entry name" value="AB HYDROLASE-1 DOMAIN-CONTAINING PROTEIN"/>
    <property type="match status" value="1"/>
</dbReference>
<dbReference type="AlphaFoldDB" id="J4UJ27"/>
<feature type="compositionally biased region" description="Polar residues" evidence="1">
    <location>
        <begin position="275"/>
        <end position="289"/>
    </location>
</feature>
<dbReference type="InterPro" id="IPR050471">
    <property type="entry name" value="AB_hydrolase"/>
</dbReference>
<dbReference type="EMBL" id="ALBS01000047">
    <property type="protein sequence ID" value="EJT51745.1"/>
    <property type="molecule type" value="Genomic_DNA"/>
</dbReference>
<proteinExistence type="predicted"/>
<feature type="compositionally biased region" description="Basic and acidic residues" evidence="1">
    <location>
        <begin position="399"/>
        <end position="453"/>
    </location>
</feature>
<feature type="compositionally biased region" description="Polar residues" evidence="1">
    <location>
        <begin position="326"/>
        <end position="343"/>
    </location>
</feature>
<feature type="region of interest" description="Disordered" evidence="1">
    <location>
        <begin position="40"/>
        <end position="111"/>
    </location>
</feature>
<evidence type="ECO:0000259" key="2">
    <source>
        <dbReference type="Pfam" id="PF00561"/>
    </source>
</evidence>
<evidence type="ECO:0000313" key="4">
    <source>
        <dbReference type="Proteomes" id="UP000002748"/>
    </source>
</evidence>
<dbReference type="Proteomes" id="UP000002748">
    <property type="component" value="Unassembled WGS sequence"/>
</dbReference>
<feature type="compositionally biased region" description="Low complexity" evidence="1">
    <location>
        <begin position="68"/>
        <end position="111"/>
    </location>
</feature>
<dbReference type="Pfam" id="PF00561">
    <property type="entry name" value="Abhydrolase_1"/>
    <property type="match status" value="1"/>
</dbReference>
<dbReference type="GeneID" id="25990488"/>